<name>A0A840G221_RHOTE</name>
<dbReference type="InterPro" id="IPR033900">
    <property type="entry name" value="Gram_neg_porin_domain"/>
</dbReference>
<comment type="subunit">
    <text evidence="2">Homotrimer.</text>
</comment>
<dbReference type="InterPro" id="IPR023614">
    <property type="entry name" value="Porin_dom_sf"/>
</dbReference>
<protein>
    <submittedName>
        <fullName evidence="13">Putative porin</fullName>
    </submittedName>
</protein>
<dbReference type="PRINTS" id="PR00184">
    <property type="entry name" value="NEISSPPORIN"/>
</dbReference>
<organism evidence="13 14">
    <name type="scientific">Rhodocyclus tenuis</name>
    <name type="common">Rhodospirillum tenue</name>
    <dbReference type="NCBI Taxonomy" id="1066"/>
    <lineage>
        <taxon>Bacteria</taxon>
        <taxon>Pseudomonadati</taxon>
        <taxon>Pseudomonadota</taxon>
        <taxon>Betaproteobacteria</taxon>
        <taxon>Rhodocyclales</taxon>
        <taxon>Rhodocyclaceae</taxon>
        <taxon>Rhodocyclus</taxon>
    </lineage>
</organism>
<reference evidence="13 14" key="1">
    <citation type="submission" date="2020-08" db="EMBL/GenBank/DDBJ databases">
        <title>Genome sequencing of Purple Non-Sulfur Bacteria from various extreme environments.</title>
        <authorList>
            <person name="Mayer M."/>
        </authorList>
    </citation>
    <scope>NUCLEOTIDE SEQUENCE [LARGE SCALE GENOMIC DNA]</scope>
    <source>
        <strain evidence="13 14">2761</strain>
    </source>
</reference>
<dbReference type="InterPro" id="IPR001702">
    <property type="entry name" value="Porin_Gram-ve"/>
</dbReference>
<dbReference type="PANTHER" id="PTHR34501">
    <property type="entry name" value="PROTEIN YDDL-RELATED"/>
    <property type="match status" value="1"/>
</dbReference>
<feature type="signal peptide" evidence="11">
    <location>
        <begin position="1"/>
        <end position="20"/>
    </location>
</feature>
<evidence type="ECO:0000313" key="13">
    <source>
        <dbReference type="EMBL" id="MBB4245995.1"/>
    </source>
</evidence>
<comment type="subcellular location">
    <subcellularLocation>
        <location evidence="1">Cell outer membrane</location>
        <topology evidence="1">Multi-pass membrane protein</topology>
    </subcellularLocation>
</comment>
<dbReference type="Proteomes" id="UP000587070">
    <property type="component" value="Unassembled WGS sequence"/>
</dbReference>
<feature type="chain" id="PRO_5032497677" evidence="11">
    <location>
        <begin position="21"/>
        <end position="371"/>
    </location>
</feature>
<evidence type="ECO:0000256" key="5">
    <source>
        <dbReference type="ARBA" id="ARBA00022692"/>
    </source>
</evidence>
<dbReference type="Pfam" id="PF13609">
    <property type="entry name" value="Porin_4"/>
    <property type="match status" value="1"/>
</dbReference>
<evidence type="ECO:0000256" key="2">
    <source>
        <dbReference type="ARBA" id="ARBA00011233"/>
    </source>
</evidence>
<dbReference type="EMBL" id="JACIGE010000001">
    <property type="protein sequence ID" value="MBB4245995.1"/>
    <property type="molecule type" value="Genomic_DNA"/>
</dbReference>
<feature type="domain" description="Porin" evidence="12">
    <location>
        <begin position="7"/>
        <end position="337"/>
    </location>
</feature>
<dbReference type="SUPFAM" id="SSF56935">
    <property type="entry name" value="Porins"/>
    <property type="match status" value="1"/>
</dbReference>
<evidence type="ECO:0000256" key="10">
    <source>
        <dbReference type="ARBA" id="ARBA00023237"/>
    </source>
</evidence>
<evidence type="ECO:0000256" key="7">
    <source>
        <dbReference type="ARBA" id="ARBA00023065"/>
    </source>
</evidence>
<proteinExistence type="predicted"/>
<keyword evidence="9" id="KW-0472">Membrane</keyword>
<evidence type="ECO:0000256" key="9">
    <source>
        <dbReference type="ARBA" id="ARBA00023136"/>
    </source>
</evidence>
<keyword evidence="7" id="KW-0406">Ion transport</keyword>
<keyword evidence="14" id="KW-1185">Reference proteome</keyword>
<accession>A0A840G221</accession>
<comment type="caution">
    <text evidence="13">The sequence shown here is derived from an EMBL/GenBank/DDBJ whole genome shotgun (WGS) entry which is preliminary data.</text>
</comment>
<evidence type="ECO:0000259" key="12">
    <source>
        <dbReference type="Pfam" id="PF13609"/>
    </source>
</evidence>
<dbReference type="PRINTS" id="PR00182">
    <property type="entry name" value="ECOLNEIPORIN"/>
</dbReference>
<dbReference type="PANTHER" id="PTHR34501:SF9">
    <property type="entry name" value="MAJOR OUTER MEMBRANE PROTEIN P.IA"/>
    <property type="match status" value="1"/>
</dbReference>
<dbReference type="InterPro" id="IPR002299">
    <property type="entry name" value="Porin_Neis"/>
</dbReference>
<keyword evidence="8" id="KW-0626">Porin</keyword>
<dbReference type="GO" id="GO:0009279">
    <property type="term" value="C:cell outer membrane"/>
    <property type="evidence" value="ECO:0007669"/>
    <property type="project" value="UniProtKB-SubCell"/>
</dbReference>
<dbReference type="RefSeq" id="WP_184414891.1">
    <property type="nucleotide sequence ID" value="NZ_JACIGE010000001.1"/>
</dbReference>
<sequence length="371" mass="38008">MHKKIIALAVAGLLSGGAFAQSNVSIYGIVDLYGAHRTADNARAQNGVDSGGLATSRIGFKGEEALGNGLSAVFTLEYGLDVDKNTGVGATAHMARQQFVGLKSGSLGTLVAGRLQGLSYYTVAAFAGGVGGGPLSPLASLQTSANNGTATVGALQASITRFNNGIAYTSPNFAGFDFGAAYSFGNRASGAEATTADTRDSVYELGANYKNGPIAAGYVFSRAVDKLLAGGSDDLKLNAHFLGASYDFGLAKLKASFQTQKNETGGSESGKFDIWQLGVDVPVTAAGTIRAAYVAYNDKFDTRKADDAKSWTVGYTHALSKRTTAYAAYTVVRNDNNAGLKLFGSGDTVTGMAPVAGGDSSVIGCGVSHAF</sequence>
<gene>
    <name evidence="13" type="ORF">GGD90_000344</name>
</gene>
<keyword evidence="5" id="KW-0812">Transmembrane</keyword>
<keyword evidence="6 11" id="KW-0732">Signal</keyword>
<dbReference type="GO" id="GO:0034220">
    <property type="term" value="P:monoatomic ion transmembrane transport"/>
    <property type="evidence" value="ECO:0007669"/>
    <property type="project" value="InterPro"/>
</dbReference>
<dbReference type="InterPro" id="IPR050298">
    <property type="entry name" value="Gram-neg_bact_OMP"/>
</dbReference>
<dbReference type="Gene3D" id="2.40.160.10">
    <property type="entry name" value="Porin"/>
    <property type="match status" value="1"/>
</dbReference>
<dbReference type="AlphaFoldDB" id="A0A840G221"/>
<evidence type="ECO:0000256" key="8">
    <source>
        <dbReference type="ARBA" id="ARBA00023114"/>
    </source>
</evidence>
<evidence type="ECO:0000256" key="4">
    <source>
        <dbReference type="ARBA" id="ARBA00022452"/>
    </source>
</evidence>
<evidence type="ECO:0000256" key="1">
    <source>
        <dbReference type="ARBA" id="ARBA00004571"/>
    </source>
</evidence>
<evidence type="ECO:0000313" key="14">
    <source>
        <dbReference type="Proteomes" id="UP000587070"/>
    </source>
</evidence>
<keyword evidence="10" id="KW-0998">Cell outer membrane</keyword>
<dbReference type="GO" id="GO:0015288">
    <property type="term" value="F:porin activity"/>
    <property type="evidence" value="ECO:0007669"/>
    <property type="project" value="UniProtKB-KW"/>
</dbReference>
<evidence type="ECO:0000256" key="11">
    <source>
        <dbReference type="SAM" id="SignalP"/>
    </source>
</evidence>
<evidence type="ECO:0000256" key="6">
    <source>
        <dbReference type="ARBA" id="ARBA00022729"/>
    </source>
</evidence>
<evidence type="ECO:0000256" key="3">
    <source>
        <dbReference type="ARBA" id="ARBA00022448"/>
    </source>
</evidence>
<keyword evidence="3" id="KW-0813">Transport</keyword>
<dbReference type="CDD" id="cd00342">
    <property type="entry name" value="gram_neg_porins"/>
    <property type="match status" value="1"/>
</dbReference>
<dbReference type="GO" id="GO:0046930">
    <property type="term" value="C:pore complex"/>
    <property type="evidence" value="ECO:0007669"/>
    <property type="project" value="UniProtKB-KW"/>
</dbReference>
<keyword evidence="4" id="KW-1134">Transmembrane beta strand</keyword>